<dbReference type="RefSeq" id="WP_168002879.1">
    <property type="nucleotide sequence ID" value="NZ_JAATEO010000025.1"/>
</dbReference>
<gene>
    <name evidence="1" type="ORF">HCJ94_21735</name>
</gene>
<dbReference type="Proteomes" id="UP000783871">
    <property type="component" value="Unassembled WGS sequence"/>
</dbReference>
<evidence type="ECO:0000313" key="1">
    <source>
        <dbReference type="EMBL" id="NJP34529.1"/>
    </source>
</evidence>
<organism evidence="1 2">
    <name type="scientific">Micromonospora thermarum</name>
    <dbReference type="NCBI Taxonomy" id="2720024"/>
    <lineage>
        <taxon>Bacteria</taxon>
        <taxon>Bacillati</taxon>
        <taxon>Actinomycetota</taxon>
        <taxon>Actinomycetes</taxon>
        <taxon>Micromonosporales</taxon>
        <taxon>Micromonosporaceae</taxon>
        <taxon>Micromonospora</taxon>
    </lineage>
</organism>
<name>A0ABX0ZC48_9ACTN</name>
<dbReference type="EMBL" id="JAATEO010000025">
    <property type="protein sequence ID" value="NJP34529.1"/>
    <property type="molecule type" value="Genomic_DNA"/>
</dbReference>
<protein>
    <submittedName>
        <fullName evidence="1">Uncharacterized protein</fullName>
    </submittedName>
</protein>
<evidence type="ECO:0000313" key="2">
    <source>
        <dbReference type="Proteomes" id="UP000783871"/>
    </source>
</evidence>
<reference evidence="1 2" key="1">
    <citation type="submission" date="2020-03" db="EMBL/GenBank/DDBJ databases">
        <title>WGS of actinomycetes isolated from Thailand.</title>
        <authorList>
            <person name="Thawai C."/>
        </authorList>
    </citation>
    <scope>NUCLEOTIDE SEQUENCE [LARGE SCALE GENOMIC DNA]</scope>
    <source>
        <strain evidence="1 2">HSS6-12</strain>
    </source>
</reference>
<sequence>MNWTVERSEDVMSDHRGNWAELANRLNALGLKLKLHAEQAKDDELSDALSTLRHQLEEAFAATGRAVEDEAVRADVREVARLLGEAVSHALTRLGDDVLETVRRRG</sequence>
<comment type="caution">
    <text evidence="1">The sequence shown here is derived from an EMBL/GenBank/DDBJ whole genome shotgun (WGS) entry which is preliminary data.</text>
</comment>
<keyword evidence="2" id="KW-1185">Reference proteome</keyword>
<proteinExistence type="predicted"/>
<accession>A0ABX0ZC48</accession>